<dbReference type="InterPro" id="IPR012674">
    <property type="entry name" value="Calycin"/>
</dbReference>
<reference evidence="2" key="1">
    <citation type="submission" date="2020-03" db="EMBL/GenBank/DDBJ databases">
        <title>A transcriptome and proteome of the tick Rhipicephalus microplus shaped by the genetic composition of its hosts and developmental stage.</title>
        <authorList>
            <person name="Garcia G.R."/>
            <person name="Ribeiro J.M.C."/>
            <person name="Maruyama S.R."/>
            <person name="Gardinasse L.G."/>
            <person name="Nelson K."/>
            <person name="Ferreira B.R."/>
            <person name="Andrade T.G."/>
            <person name="Santos I.K.F.M."/>
        </authorList>
    </citation>
    <scope>NUCLEOTIDE SEQUENCE</scope>
    <source>
        <strain evidence="2">NSGR</strain>
        <tissue evidence="2">Salivary glands</tissue>
    </source>
</reference>
<sequence length="217" mass="24774">MATFAVLIVLALAMAVSSLDLHTLIQNPSLFQYQDPSRFITNNSEIYLLRASMPADTARLLPPKTPCVRSRYWTNNTEKVERSLDVYNKTDPRGLKSYNISLTVEKYGWTTVLYINPHGQNITILNFSDVYIGISTRAHKTGYLVLFSDANCLILAETLKTARIRRPWLRCSMWVTKNRLGKPPKCCQFVFELLCAYMVDSVDFSDKSCLNDTRKLS</sequence>
<accession>A0A6G5A5Q0</accession>
<proteinExistence type="predicted"/>
<evidence type="ECO:0000313" key="2">
    <source>
        <dbReference type="EMBL" id="NIE46119.1"/>
    </source>
</evidence>
<dbReference type="Pfam" id="PF02098">
    <property type="entry name" value="His_binding"/>
    <property type="match status" value="1"/>
</dbReference>
<dbReference type="InterPro" id="IPR002970">
    <property type="entry name" value="Tick_his-bd"/>
</dbReference>
<dbReference type="GO" id="GO:0030682">
    <property type="term" value="P:symbiont-mediated perturbation of host defenses"/>
    <property type="evidence" value="ECO:0007669"/>
    <property type="project" value="InterPro"/>
</dbReference>
<feature type="signal peptide" evidence="1">
    <location>
        <begin position="1"/>
        <end position="18"/>
    </location>
</feature>
<feature type="chain" id="PRO_5026096194" evidence="1">
    <location>
        <begin position="19"/>
        <end position="217"/>
    </location>
</feature>
<evidence type="ECO:0000256" key="1">
    <source>
        <dbReference type="SAM" id="SignalP"/>
    </source>
</evidence>
<protein>
    <submittedName>
        <fullName evidence="2">Putative lipocalin</fullName>
    </submittedName>
</protein>
<name>A0A6G5A5Q0_RHIMP</name>
<organism evidence="2">
    <name type="scientific">Rhipicephalus microplus</name>
    <name type="common">Cattle tick</name>
    <name type="synonym">Boophilus microplus</name>
    <dbReference type="NCBI Taxonomy" id="6941"/>
    <lineage>
        <taxon>Eukaryota</taxon>
        <taxon>Metazoa</taxon>
        <taxon>Ecdysozoa</taxon>
        <taxon>Arthropoda</taxon>
        <taxon>Chelicerata</taxon>
        <taxon>Arachnida</taxon>
        <taxon>Acari</taxon>
        <taxon>Parasitiformes</taxon>
        <taxon>Ixodida</taxon>
        <taxon>Ixodoidea</taxon>
        <taxon>Ixodidae</taxon>
        <taxon>Rhipicephalinae</taxon>
        <taxon>Rhipicephalus</taxon>
        <taxon>Boophilus</taxon>
    </lineage>
</organism>
<dbReference type="OrthoDB" id="10492989at2759"/>
<dbReference type="VEuPathDB" id="VectorBase:LOC119171428"/>
<dbReference type="GO" id="GO:0043176">
    <property type="term" value="F:amine binding"/>
    <property type="evidence" value="ECO:0007669"/>
    <property type="project" value="InterPro"/>
</dbReference>
<dbReference type="EMBL" id="GIKN01003846">
    <property type="protein sequence ID" value="NIE46119.1"/>
    <property type="molecule type" value="Transcribed_RNA"/>
</dbReference>
<dbReference type="SUPFAM" id="SSF50814">
    <property type="entry name" value="Lipocalins"/>
    <property type="match status" value="1"/>
</dbReference>
<keyword evidence="1" id="KW-0732">Signal</keyword>
<dbReference type="Gene3D" id="2.40.128.20">
    <property type="match status" value="1"/>
</dbReference>
<dbReference type="AlphaFoldDB" id="A0A6G5A5Q0"/>